<dbReference type="STRING" id="68775.A0A5C3MF27"/>
<keyword evidence="10" id="KW-1185">Reference proteome</keyword>
<evidence type="ECO:0000256" key="8">
    <source>
        <dbReference type="SAM" id="Phobius"/>
    </source>
</evidence>
<evidence type="ECO:0000256" key="6">
    <source>
        <dbReference type="ARBA" id="ARBA00023136"/>
    </source>
</evidence>
<dbReference type="GO" id="GO:0000329">
    <property type="term" value="C:fungal-type vacuole membrane"/>
    <property type="evidence" value="ECO:0007669"/>
    <property type="project" value="TreeGrafter"/>
</dbReference>
<name>A0A5C3MF27_9AGAR</name>
<evidence type="ECO:0000256" key="3">
    <source>
        <dbReference type="ARBA" id="ARBA00022448"/>
    </source>
</evidence>
<organism evidence="9 10">
    <name type="scientific">Crucibulum laeve</name>
    <dbReference type="NCBI Taxonomy" id="68775"/>
    <lineage>
        <taxon>Eukaryota</taxon>
        <taxon>Fungi</taxon>
        <taxon>Dikarya</taxon>
        <taxon>Basidiomycota</taxon>
        <taxon>Agaricomycotina</taxon>
        <taxon>Agaricomycetes</taxon>
        <taxon>Agaricomycetidae</taxon>
        <taxon>Agaricales</taxon>
        <taxon>Agaricineae</taxon>
        <taxon>Nidulariaceae</taxon>
        <taxon>Crucibulum</taxon>
    </lineage>
</organism>
<keyword evidence="5 8" id="KW-1133">Transmembrane helix</keyword>
<gene>
    <name evidence="9" type="ORF">BDQ12DRAFT_702483</name>
</gene>
<feature type="transmembrane region" description="Helical" evidence="8">
    <location>
        <begin position="447"/>
        <end position="470"/>
    </location>
</feature>
<reference evidence="9 10" key="1">
    <citation type="journal article" date="2019" name="Nat. Ecol. Evol.">
        <title>Megaphylogeny resolves global patterns of mushroom evolution.</title>
        <authorList>
            <person name="Varga T."/>
            <person name="Krizsan K."/>
            <person name="Foldi C."/>
            <person name="Dima B."/>
            <person name="Sanchez-Garcia M."/>
            <person name="Sanchez-Ramirez S."/>
            <person name="Szollosi G.J."/>
            <person name="Szarkandi J.G."/>
            <person name="Papp V."/>
            <person name="Albert L."/>
            <person name="Andreopoulos W."/>
            <person name="Angelini C."/>
            <person name="Antonin V."/>
            <person name="Barry K.W."/>
            <person name="Bougher N.L."/>
            <person name="Buchanan P."/>
            <person name="Buyck B."/>
            <person name="Bense V."/>
            <person name="Catcheside P."/>
            <person name="Chovatia M."/>
            <person name="Cooper J."/>
            <person name="Damon W."/>
            <person name="Desjardin D."/>
            <person name="Finy P."/>
            <person name="Geml J."/>
            <person name="Haridas S."/>
            <person name="Hughes K."/>
            <person name="Justo A."/>
            <person name="Karasinski D."/>
            <person name="Kautmanova I."/>
            <person name="Kiss B."/>
            <person name="Kocsube S."/>
            <person name="Kotiranta H."/>
            <person name="LaButti K.M."/>
            <person name="Lechner B.E."/>
            <person name="Liimatainen K."/>
            <person name="Lipzen A."/>
            <person name="Lukacs Z."/>
            <person name="Mihaltcheva S."/>
            <person name="Morgado L.N."/>
            <person name="Niskanen T."/>
            <person name="Noordeloos M.E."/>
            <person name="Ohm R.A."/>
            <person name="Ortiz-Santana B."/>
            <person name="Ovrebo C."/>
            <person name="Racz N."/>
            <person name="Riley R."/>
            <person name="Savchenko A."/>
            <person name="Shiryaev A."/>
            <person name="Soop K."/>
            <person name="Spirin V."/>
            <person name="Szebenyi C."/>
            <person name="Tomsovsky M."/>
            <person name="Tulloss R.E."/>
            <person name="Uehling J."/>
            <person name="Grigoriev I.V."/>
            <person name="Vagvolgyi C."/>
            <person name="Papp T."/>
            <person name="Martin F.M."/>
            <person name="Miettinen O."/>
            <person name="Hibbett D.S."/>
            <person name="Nagy L.G."/>
        </authorList>
    </citation>
    <scope>NUCLEOTIDE SEQUENCE [LARGE SCALE GENOMIC DNA]</scope>
    <source>
        <strain evidence="9 10">CBS 166.37</strain>
    </source>
</reference>
<dbReference type="Proteomes" id="UP000308652">
    <property type="component" value="Unassembled WGS sequence"/>
</dbReference>
<dbReference type="PRINTS" id="PR01130">
    <property type="entry name" value="DERENTRNSPRT"/>
</dbReference>
<evidence type="ECO:0000313" key="10">
    <source>
        <dbReference type="Proteomes" id="UP000308652"/>
    </source>
</evidence>
<feature type="region of interest" description="Disordered" evidence="7">
    <location>
        <begin position="1"/>
        <end position="44"/>
    </location>
</feature>
<dbReference type="Pfam" id="PF01733">
    <property type="entry name" value="Nucleoside_tran"/>
    <property type="match status" value="1"/>
</dbReference>
<evidence type="ECO:0000256" key="2">
    <source>
        <dbReference type="ARBA" id="ARBA00007965"/>
    </source>
</evidence>
<feature type="transmembrane region" description="Helical" evidence="8">
    <location>
        <begin position="333"/>
        <end position="356"/>
    </location>
</feature>
<dbReference type="GO" id="GO:0034257">
    <property type="term" value="F:nicotinamide riboside transmembrane transporter activity"/>
    <property type="evidence" value="ECO:0007669"/>
    <property type="project" value="TreeGrafter"/>
</dbReference>
<keyword evidence="3" id="KW-0813">Transport</keyword>
<comment type="subcellular location">
    <subcellularLocation>
        <location evidence="1">Membrane</location>
        <topology evidence="1">Multi-pass membrane protein</topology>
    </subcellularLocation>
</comment>
<keyword evidence="6 8" id="KW-0472">Membrane</keyword>
<evidence type="ECO:0000256" key="4">
    <source>
        <dbReference type="ARBA" id="ARBA00022692"/>
    </source>
</evidence>
<feature type="transmembrane region" description="Helical" evidence="8">
    <location>
        <begin position="57"/>
        <end position="78"/>
    </location>
</feature>
<feature type="transmembrane region" description="Helical" evidence="8">
    <location>
        <begin position="165"/>
        <end position="183"/>
    </location>
</feature>
<sequence length="482" mass="51792">MARTDESPEALYHALPQSPDVPDPSDVELDGETADTRQPPSDPPAALVDSRVGWIHFILGCSVLLPWNVMITATPYFLSRVAGSPLRSTFSSYLSTSFTASNFIFLAHATATSKHSTPSRLTRVTILWLAALTFLLVISTFFVVSPGLFFAFVLLNGAVQATAGAYLQTAIVAVASLFGPLAVQAMMSGQAAVAVAVSGVQVLSAATSVWGKPRTYVSDGSAEERAAFLFFTLSTLFLLISAGAHAWLVSMPIYKTVAAPLERRRKPGPGTSDEHRGLVSGGREEIKNDTTNAIRVGKANLTYEIAVAYVFMVTLAVYPPITTSVQPTNPTTHPLLFSAVHFLVFNVGDLFGRYICSFPRLMIWSAKKLLTLSMARTLFVPLFLMCNIQRPSSTVVNTPIINSDFMFMLLLFFLGLSNGYVSSMCMMAAPSIEHNPRLKGRVEDVDVAATMASFCLVGGLALGSIGSFAVRAAVCGCNPFTE</sequence>
<dbReference type="InterPro" id="IPR002259">
    <property type="entry name" value="Eqnu_transpt"/>
</dbReference>
<feature type="transmembrane region" description="Helical" evidence="8">
    <location>
        <begin position="301"/>
        <end position="321"/>
    </location>
</feature>
<dbReference type="AlphaFoldDB" id="A0A5C3MF27"/>
<dbReference type="GO" id="GO:0005886">
    <property type="term" value="C:plasma membrane"/>
    <property type="evidence" value="ECO:0007669"/>
    <property type="project" value="TreeGrafter"/>
</dbReference>
<evidence type="ECO:0000256" key="7">
    <source>
        <dbReference type="SAM" id="MobiDB-lite"/>
    </source>
</evidence>
<evidence type="ECO:0000313" key="9">
    <source>
        <dbReference type="EMBL" id="TFK43275.1"/>
    </source>
</evidence>
<proteinExistence type="inferred from homology"/>
<feature type="transmembrane region" description="Helical" evidence="8">
    <location>
        <begin position="190"/>
        <end position="210"/>
    </location>
</feature>
<dbReference type="OrthoDB" id="10261753at2759"/>
<feature type="transmembrane region" description="Helical" evidence="8">
    <location>
        <begin position="230"/>
        <end position="254"/>
    </location>
</feature>
<protein>
    <submittedName>
        <fullName evidence="9">Nucleoside transporter-domain-containing protein</fullName>
    </submittedName>
</protein>
<dbReference type="EMBL" id="ML213591">
    <property type="protein sequence ID" value="TFK43275.1"/>
    <property type="molecule type" value="Genomic_DNA"/>
</dbReference>
<comment type="similarity">
    <text evidence="2">Belongs to the SLC29A/ENT transporter (TC 2.A.57) family.</text>
</comment>
<dbReference type="PANTHER" id="PTHR10332:SF88">
    <property type="entry name" value="EQUILIBRATIVE NUCLEOSIDE TRANSPORTER 1, ISOFORM A"/>
    <property type="match status" value="1"/>
</dbReference>
<dbReference type="PIRSF" id="PIRSF016379">
    <property type="entry name" value="ENT"/>
    <property type="match status" value="1"/>
</dbReference>
<dbReference type="GO" id="GO:0015205">
    <property type="term" value="F:nucleobase transmembrane transporter activity"/>
    <property type="evidence" value="ECO:0007669"/>
    <property type="project" value="TreeGrafter"/>
</dbReference>
<accession>A0A5C3MF27</accession>
<dbReference type="PANTHER" id="PTHR10332">
    <property type="entry name" value="EQUILIBRATIVE NUCLEOSIDE TRANSPORTER"/>
    <property type="match status" value="1"/>
</dbReference>
<keyword evidence="4 8" id="KW-0812">Transmembrane</keyword>
<evidence type="ECO:0000256" key="1">
    <source>
        <dbReference type="ARBA" id="ARBA00004141"/>
    </source>
</evidence>
<feature type="transmembrane region" description="Helical" evidence="8">
    <location>
        <begin position="405"/>
        <end position="426"/>
    </location>
</feature>
<feature type="transmembrane region" description="Helical" evidence="8">
    <location>
        <begin position="90"/>
        <end position="112"/>
    </location>
</feature>
<feature type="transmembrane region" description="Helical" evidence="8">
    <location>
        <begin position="124"/>
        <end position="153"/>
    </location>
</feature>
<evidence type="ECO:0000256" key="5">
    <source>
        <dbReference type="ARBA" id="ARBA00022989"/>
    </source>
</evidence>
<feature type="compositionally biased region" description="Acidic residues" evidence="7">
    <location>
        <begin position="23"/>
        <end position="33"/>
    </location>
</feature>